<feature type="repeat" description="WD" evidence="7">
    <location>
        <begin position="198"/>
        <end position="239"/>
    </location>
</feature>
<feature type="domain" description="CDC20/Fizzy WD40" evidence="9">
    <location>
        <begin position="153"/>
        <end position="445"/>
    </location>
</feature>
<keyword evidence="11" id="KW-1185">Reference proteome</keyword>
<proteinExistence type="inferred from homology"/>
<keyword evidence="3 10" id="KW-0132">Cell division</keyword>
<sequence>MSSCPNADSYIPSLSSSSSTQFAQQGDRFIPTRSLMNLDMAQFSLRRRKNPRSSVGALDFPAILTAKEEYRRRLEENLTMDSEGKPFKMLAFKGNPKCHGGRLRVLDEMMQEEQGQSIATKMLRCLPKSSITDCSLFFFLLLMMCKQVPEKILDAPNLVDNYYLNLIDWGQNNILAVALGLDLYLFNVATGVVQKLMQTDANDYVTSVAWFEDGRTLAVGHNNSKLQLWDATSSSKLRGLRGHKATVDSLSWNGHLLSSGSRDALIINHDVRAASYPSSCLRGHSGEVCGLRWSPNGKLLASGGDDNLVHIWEATNMASSKYLHRLDEHCAAIKALAWCPYQSSILASGGGKNDRCIKIWDAKTGQCLSSLDTKAQVSALVWNKHQMEILSGHGYGQRSLCLWRYPSMSKIGELQGHTSRVLNLSQSPDGATVVSAGTDETLRFWKAFDSPQSTHSRIDDRESDSLLSIKRMHIR</sequence>
<keyword evidence="5" id="KW-0498">Mitosis</keyword>
<dbReference type="SUPFAM" id="SSF50978">
    <property type="entry name" value="WD40 repeat-like"/>
    <property type="match status" value="1"/>
</dbReference>
<keyword evidence="4" id="KW-0677">Repeat</keyword>
<name>A0A3S3MV62_9MAGN</name>
<dbReference type="Pfam" id="PF24807">
    <property type="entry name" value="WD40_CDC20-Fz"/>
    <property type="match status" value="1"/>
</dbReference>
<dbReference type="GO" id="GO:0005680">
    <property type="term" value="C:anaphase-promoting complex"/>
    <property type="evidence" value="ECO:0007669"/>
    <property type="project" value="TreeGrafter"/>
</dbReference>
<comment type="similarity">
    <text evidence="1">Belongs to the WD repeat CDC20/Fizzy family.</text>
</comment>
<accession>A0A3S3MV62</accession>
<dbReference type="GO" id="GO:0010997">
    <property type="term" value="F:anaphase-promoting complex binding"/>
    <property type="evidence" value="ECO:0007669"/>
    <property type="project" value="InterPro"/>
</dbReference>
<evidence type="ECO:0000256" key="5">
    <source>
        <dbReference type="ARBA" id="ARBA00022776"/>
    </source>
</evidence>
<dbReference type="InterPro" id="IPR001680">
    <property type="entry name" value="WD40_rpt"/>
</dbReference>
<dbReference type="InterPro" id="IPR033010">
    <property type="entry name" value="Cdc20/Fizzy"/>
</dbReference>
<feature type="repeat" description="WD" evidence="7">
    <location>
        <begin position="281"/>
        <end position="322"/>
    </location>
</feature>
<evidence type="ECO:0000256" key="8">
    <source>
        <dbReference type="SAM" id="MobiDB-lite"/>
    </source>
</evidence>
<dbReference type="GO" id="GO:1990757">
    <property type="term" value="F:ubiquitin ligase activator activity"/>
    <property type="evidence" value="ECO:0007669"/>
    <property type="project" value="TreeGrafter"/>
</dbReference>
<feature type="repeat" description="WD" evidence="7">
    <location>
        <begin position="414"/>
        <end position="446"/>
    </location>
</feature>
<keyword evidence="6" id="KW-0131">Cell cycle</keyword>
<dbReference type="InterPro" id="IPR036322">
    <property type="entry name" value="WD40_repeat_dom_sf"/>
</dbReference>
<evidence type="ECO:0000256" key="7">
    <source>
        <dbReference type="PROSITE-ProRule" id="PRU00221"/>
    </source>
</evidence>
<evidence type="ECO:0000256" key="6">
    <source>
        <dbReference type="ARBA" id="ARBA00023306"/>
    </source>
</evidence>
<dbReference type="OrthoDB" id="10263272at2759"/>
<evidence type="ECO:0000313" key="10">
    <source>
        <dbReference type="EMBL" id="RWR86741.1"/>
    </source>
</evidence>
<keyword evidence="2 7" id="KW-0853">WD repeat</keyword>
<evidence type="ECO:0000256" key="4">
    <source>
        <dbReference type="ARBA" id="ARBA00022737"/>
    </source>
</evidence>
<dbReference type="Gene3D" id="2.130.10.10">
    <property type="entry name" value="YVTN repeat-like/Quinoprotein amine dehydrogenase"/>
    <property type="match status" value="1"/>
</dbReference>
<dbReference type="CDD" id="cd00200">
    <property type="entry name" value="WD40"/>
    <property type="match status" value="1"/>
</dbReference>
<protein>
    <submittedName>
        <fullName evidence="10">Cell division cycle 20.2, cofactor of APC complex-like protein</fullName>
    </submittedName>
</protein>
<dbReference type="PROSITE" id="PS50294">
    <property type="entry name" value="WD_REPEATS_REGION"/>
    <property type="match status" value="2"/>
</dbReference>
<evidence type="ECO:0000256" key="2">
    <source>
        <dbReference type="ARBA" id="ARBA00022574"/>
    </source>
</evidence>
<dbReference type="PROSITE" id="PS50082">
    <property type="entry name" value="WD_REPEATS_2"/>
    <property type="match status" value="3"/>
</dbReference>
<dbReference type="GO" id="GO:1905786">
    <property type="term" value="P:positive regulation of anaphase-promoting complex-dependent catabolic process"/>
    <property type="evidence" value="ECO:0007669"/>
    <property type="project" value="TreeGrafter"/>
</dbReference>
<comment type="caution">
    <text evidence="10">The sequence shown here is derived from an EMBL/GenBank/DDBJ whole genome shotgun (WGS) entry which is preliminary data.</text>
</comment>
<gene>
    <name evidence="10" type="ORF">CKAN_01565400</name>
</gene>
<feature type="region of interest" description="Disordered" evidence="8">
    <location>
        <begin position="1"/>
        <end position="23"/>
    </location>
</feature>
<dbReference type="SMART" id="SM00320">
    <property type="entry name" value="WD40"/>
    <property type="match status" value="6"/>
</dbReference>
<dbReference type="PANTHER" id="PTHR19918:SF43">
    <property type="entry name" value="CELL DIVISION CYCLE 20.2, COFACTOR OF APC COMPLEX-LIKE ISOFORM X2"/>
    <property type="match status" value="1"/>
</dbReference>
<reference evidence="10 11" key="1">
    <citation type="journal article" date="2019" name="Nat. Plants">
        <title>Stout camphor tree genome fills gaps in understanding of flowering plant genome evolution.</title>
        <authorList>
            <person name="Chaw S.M."/>
            <person name="Liu Y.C."/>
            <person name="Wu Y.W."/>
            <person name="Wang H.Y."/>
            <person name="Lin C.I."/>
            <person name="Wu C.S."/>
            <person name="Ke H.M."/>
            <person name="Chang L.Y."/>
            <person name="Hsu C.Y."/>
            <person name="Yang H.T."/>
            <person name="Sudianto E."/>
            <person name="Hsu M.H."/>
            <person name="Wu K.P."/>
            <person name="Wang L.N."/>
            <person name="Leebens-Mack J.H."/>
            <person name="Tsai I.J."/>
        </authorList>
    </citation>
    <scope>NUCLEOTIDE SEQUENCE [LARGE SCALE GENOMIC DNA]</scope>
    <source>
        <strain evidence="11">cv. Chaw 1501</strain>
        <tissue evidence="10">Young leaves</tissue>
    </source>
</reference>
<dbReference type="STRING" id="337451.A0A3S3MV62"/>
<dbReference type="Proteomes" id="UP000283530">
    <property type="component" value="Unassembled WGS sequence"/>
</dbReference>
<evidence type="ECO:0000256" key="1">
    <source>
        <dbReference type="ARBA" id="ARBA00006445"/>
    </source>
</evidence>
<dbReference type="AlphaFoldDB" id="A0A3S3MV62"/>
<dbReference type="PANTHER" id="PTHR19918">
    <property type="entry name" value="CELL DIVISION CYCLE 20 CDC20 FIZZY -RELATED"/>
    <property type="match status" value="1"/>
</dbReference>
<organism evidence="10 11">
    <name type="scientific">Cinnamomum micranthum f. kanehirae</name>
    <dbReference type="NCBI Taxonomy" id="337451"/>
    <lineage>
        <taxon>Eukaryota</taxon>
        <taxon>Viridiplantae</taxon>
        <taxon>Streptophyta</taxon>
        <taxon>Embryophyta</taxon>
        <taxon>Tracheophyta</taxon>
        <taxon>Spermatophyta</taxon>
        <taxon>Magnoliopsida</taxon>
        <taxon>Magnoliidae</taxon>
        <taxon>Laurales</taxon>
        <taxon>Lauraceae</taxon>
        <taxon>Cinnamomum</taxon>
    </lineage>
</organism>
<evidence type="ECO:0000256" key="3">
    <source>
        <dbReference type="ARBA" id="ARBA00022618"/>
    </source>
</evidence>
<evidence type="ECO:0000313" key="11">
    <source>
        <dbReference type="Proteomes" id="UP000283530"/>
    </source>
</evidence>
<dbReference type="GO" id="GO:0031145">
    <property type="term" value="P:anaphase-promoting complex-dependent catabolic process"/>
    <property type="evidence" value="ECO:0007669"/>
    <property type="project" value="TreeGrafter"/>
</dbReference>
<evidence type="ECO:0000259" key="9">
    <source>
        <dbReference type="Pfam" id="PF24807"/>
    </source>
</evidence>
<dbReference type="EMBL" id="QPKB01000006">
    <property type="protein sequence ID" value="RWR86741.1"/>
    <property type="molecule type" value="Genomic_DNA"/>
</dbReference>
<dbReference type="InterPro" id="IPR015943">
    <property type="entry name" value="WD40/YVTN_repeat-like_dom_sf"/>
</dbReference>
<dbReference type="InterPro" id="IPR056150">
    <property type="entry name" value="WD40_CDC20-Fz"/>
</dbReference>
<dbReference type="GO" id="GO:0051301">
    <property type="term" value="P:cell division"/>
    <property type="evidence" value="ECO:0007669"/>
    <property type="project" value="UniProtKB-KW"/>
</dbReference>